<dbReference type="Pfam" id="PF00534">
    <property type="entry name" value="Glycos_transf_1"/>
    <property type="match status" value="1"/>
</dbReference>
<reference evidence="3 4" key="1">
    <citation type="submission" date="2017-04" db="EMBL/GenBank/DDBJ databases">
        <title>Bacillus krulwichiae AM31D Genome sequencing and assembly.</title>
        <authorList>
            <person name="Krulwich T.A."/>
            <person name="Anastor L."/>
            <person name="Ehrlich R."/>
            <person name="Ehrlich G.D."/>
            <person name="Janto B."/>
        </authorList>
    </citation>
    <scope>NUCLEOTIDE SEQUENCE [LARGE SCALE GENOMIC DNA]</scope>
    <source>
        <strain evidence="3 4">AM31D</strain>
    </source>
</reference>
<dbReference type="PANTHER" id="PTHR45947">
    <property type="entry name" value="SULFOQUINOVOSYL TRANSFERASE SQD2"/>
    <property type="match status" value="1"/>
</dbReference>
<dbReference type="KEGG" id="bkw:BkAM31D_19220"/>
<dbReference type="Gene3D" id="3.40.50.2000">
    <property type="entry name" value="Glycogen Phosphorylase B"/>
    <property type="match status" value="2"/>
</dbReference>
<dbReference type="AlphaFoldDB" id="A0A1X9MEC8"/>
<dbReference type="SUPFAM" id="SSF53756">
    <property type="entry name" value="UDP-Glycosyltransferase/glycogen phosphorylase"/>
    <property type="match status" value="1"/>
</dbReference>
<dbReference type="CDD" id="cd03814">
    <property type="entry name" value="GT4-like"/>
    <property type="match status" value="1"/>
</dbReference>
<evidence type="ECO:0000259" key="2">
    <source>
        <dbReference type="Pfam" id="PF13439"/>
    </source>
</evidence>
<dbReference type="InterPro" id="IPR050194">
    <property type="entry name" value="Glycosyltransferase_grp1"/>
</dbReference>
<dbReference type="PANTHER" id="PTHR45947:SF3">
    <property type="entry name" value="SULFOQUINOVOSYL TRANSFERASE SQD2"/>
    <property type="match status" value="1"/>
</dbReference>
<dbReference type="GO" id="GO:0016758">
    <property type="term" value="F:hexosyltransferase activity"/>
    <property type="evidence" value="ECO:0007669"/>
    <property type="project" value="TreeGrafter"/>
</dbReference>
<gene>
    <name evidence="3" type="primary">mgtA</name>
    <name evidence="3" type="ORF">BkAM31D_19220</name>
</gene>
<evidence type="ECO:0000313" key="4">
    <source>
        <dbReference type="Proteomes" id="UP000193006"/>
    </source>
</evidence>
<dbReference type="EC" id="2.4.1.-" evidence="3"/>
<feature type="domain" description="Glycosyl transferase family 1" evidence="1">
    <location>
        <begin position="191"/>
        <end position="349"/>
    </location>
</feature>
<dbReference type="InterPro" id="IPR001296">
    <property type="entry name" value="Glyco_trans_1"/>
</dbReference>
<protein>
    <submittedName>
        <fullName evidence="3">GDP-mannose-dependent alpha-mannosyltransferase</fullName>
        <ecNumber evidence="3">2.4.1.-</ecNumber>
    </submittedName>
</protein>
<dbReference type="Proteomes" id="UP000193006">
    <property type="component" value="Chromosome"/>
</dbReference>
<sequence length="365" mass="41791">MMRIAIFTDTYAPEINGVARTLEKLTCYLRQNDIEFRVFAPDNKERIPAIPHIERFASLPLFLYPECRFALLNPLHLKQSLEEFKPTLIHVATPLNLGLYGAYYGKKHQIPMVASYHTHFDQYLTYYNLTLLKQWIWKYMAWFHRPFSKVYVPSESTRESLVRKGVHDRIELWKRGVDHTLFTPAQRGAEVREKYQIKQKHILLFVGRLAPEKDVELAIQTFTSLPQTIKQDSHLLIVGDGPLLKPLSTQICSENITFTRFLEGEELAKVYAASDVFLFPSATETFGNVVLEAMSSGIPVVCANTGGVKHLIQHGETGLMCKEKDLDSFVSAVTFLLTNPITRLRWGSKPAKMLCIIHGMKSFEN</sequence>
<evidence type="ECO:0000259" key="1">
    <source>
        <dbReference type="Pfam" id="PF00534"/>
    </source>
</evidence>
<proteinExistence type="predicted"/>
<keyword evidence="3" id="KW-0328">Glycosyltransferase</keyword>
<organism evidence="3 4">
    <name type="scientific">Halalkalibacter krulwichiae</name>
    <dbReference type="NCBI Taxonomy" id="199441"/>
    <lineage>
        <taxon>Bacteria</taxon>
        <taxon>Bacillati</taxon>
        <taxon>Bacillota</taxon>
        <taxon>Bacilli</taxon>
        <taxon>Bacillales</taxon>
        <taxon>Bacillaceae</taxon>
        <taxon>Halalkalibacter</taxon>
    </lineage>
</organism>
<keyword evidence="3" id="KW-0808">Transferase</keyword>
<dbReference type="InterPro" id="IPR028098">
    <property type="entry name" value="Glyco_trans_4-like_N"/>
</dbReference>
<name>A0A1X9MEC8_9BACI</name>
<accession>A0A1X9MEC8</accession>
<evidence type="ECO:0000313" key="3">
    <source>
        <dbReference type="EMBL" id="ARK31795.1"/>
    </source>
</evidence>
<feature type="domain" description="Glycosyltransferase subfamily 4-like N-terminal" evidence="2">
    <location>
        <begin position="15"/>
        <end position="179"/>
    </location>
</feature>
<dbReference type="RefSeq" id="WP_257391587.1">
    <property type="nucleotide sequence ID" value="NZ_CP020814.1"/>
</dbReference>
<keyword evidence="4" id="KW-1185">Reference proteome</keyword>
<dbReference type="STRING" id="199441.BkAM31D_19220"/>
<dbReference type="EMBL" id="CP020814">
    <property type="protein sequence ID" value="ARK31795.1"/>
    <property type="molecule type" value="Genomic_DNA"/>
</dbReference>
<dbReference type="Pfam" id="PF13439">
    <property type="entry name" value="Glyco_transf_4"/>
    <property type="match status" value="1"/>
</dbReference>